<comment type="subunit">
    <text evidence="4">Homodimer.</text>
</comment>
<dbReference type="OrthoDB" id="9811823at2"/>
<evidence type="ECO:0000256" key="1">
    <source>
        <dbReference type="ARBA" id="ARBA00009375"/>
    </source>
</evidence>
<evidence type="ECO:0000256" key="2">
    <source>
        <dbReference type="ARBA" id="ARBA00022694"/>
    </source>
</evidence>
<dbReference type="STRING" id="395493.BegalDRAFT_0035"/>
<dbReference type="PANTHER" id="PTHR11142:SF0">
    <property type="entry name" value="TRNA PSEUDOURIDINE SYNTHASE-LIKE 1"/>
    <property type="match status" value="1"/>
</dbReference>
<name>I3CBG9_9GAMM</name>
<gene>
    <name evidence="4" type="primary">truA</name>
    <name evidence="9" type="ORF">BegalDRAFT_0035</name>
</gene>
<dbReference type="InterPro" id="IPR020103">
    <property type="entry name" value="PsdUridine_synth_cat_dom_sf"/>
</dbReference>
<organism evidence="9 10">
    <name type="scientific">Beggiatoa alba B18LD</name>
    <dbReference type="NCBI Taxonomy" id="395493"/>
    <lineage>
        <taxon>Bacteria</taxon>
        <taxon>Pseudomonadati</taxon>
        <taxon>Pseudomonadota</taxon>
        <taxon>Gammaproteobacteria</taxon>
        <taxon>Thiotrichales</taxon>
        <taxon>Thiotrichaceae</taxon>
        <taxon>Beggiatoa</taxon>
    </lineage>
</organism>
<dbReference type="Pfam" id="PF01416">
    <property type="entry name" value="PseudoU_synth_1"/>
    <property type="match status" value="2"/>
</dbReference>
<dbReference type="eggNOG" id="COG0101">
    <property type="taxonomic scope" value="Bacteria"/>
</dbReference>
<dbReference type="HAMAP" id="MF_00171">
    <property type="entry name" value="TruA"/>
    <property type="match status" value="1"/>
</dbReference>
<dbReference type="InterPro" id="IPR020094">
    <property type="entry name" value="TruA/RsuA/RluB/E/F_N"/>
</dbReference>
<feature type="domain" description="Pseudouridine synthase I TruA alpha/beta" evidence="8">
    <location>
        <begin position="147"/>
        <end position="245"/>
    </location>
</feature>
<evidence type="ECO:0000313" key="10">
    <source>
        <dbReference type="Proteomes" id="UP000005744"/>
    </source>
</evidence>
<evidence type="ECO:0000256" key="7">
    <source>
        <dbReference type="RuleBase" id="RU003792"/>
    </source>
</evidence>
<dbReference type="Proteomes" id="UP000005744">
    <property type="component" value="Unassembled WGS sequence"/>
</dbReference>
<dbReference type="InterPro" id="IPR020097">
    <property type="entry name" value="PsdUridine_synth_TruA_a/b_dom"/>
</dbReference>
<proteinExistence type="inferred from homology"/>
<dbReference type="Gene3D" id="3.30.70.580">
    <property type="entry name" value="Pseudouridine synthase I, catalytic domain, N-terminal subdomain"/>
    <property type="match status" value="1"/>
</dbReference>
<dbReference type="InterPro" id="IPR001406">
    <property type="entry name" value="PsdUridine_synth_TruA"/>
</dbReference>
<evidence type="ECO:0000259" key="8">
    <source>
        <dbReference type="Pfam" id="PF01416"/>
    </source>
</evidence>
<feature type="active site" description="Nucleophile" evidence="4 5">
    <location>
        <position position="52"/>
    </location>
</feature>
<reference evidence="9 10" key="1">
    <citation type="submission" date="2011-11" db="EMBL/GenBank/DDBJ databases">
        <title>Improved High-Quality Draft sequence of Beggiatoa alba B18lD.</title>
        <authorList>
            <consortium name="US DOE Joint Genome Institute"/>
            <person name="Lucas S."/>
            <person name="Han J."/>
            <person name="Lapidus A."/>
            <person name="Cheng J.-F."/>
            <person name="Goodwin L."/>
            <person name="Pitluck S."/>
            <person name="Peters L."/>
            <person name="Mikhailova N."/>
            <person name="Held B."/>
            <person name="Detter J.C."/>
            <person name="Han C."/>
            <person name="Tapia R."/>
            <person name="Land M."/>
            <person name="Hauser L."/>
            <person name="Kyrpides N."/>
            <person name="Ivanova N."/>
            <person name="Pagani I."/>
            <person name="Samuel K."/>
            <person name="Teske A."/>
            <person name="Mueller J."/>
            <person name="Woyke T."/>
        </authorList>
    </citation>
    <scope>NUCLEOTIDE SEQUENCE [LARGE SCALE GENOMIC DNA]</scope>
    <source>
        <strain evidence="9 10">B18LD</strain>
    </source>
</reference>
<keyword evidence="2 4" id="KW-0819">tRNA processing</keyword>
<dbReference type="HOGENOM" id="CLU_014673_0_2_6"/>
<comment type="function">
    <text evidence="4">Formation of pseudouridine at positions 38, 39 and 40 in the anticodon stem and loop of transfer RNAs.</text>
</comment>
<evidence type="ECO:0000256" key="4">
    <source>
        <dbReference type="HAMAP-Rule" id="MF_00171"/>
    </source>
</evidence>
<dbReference type="EC" id="5.4.99.12" evidence="4"/>
<comment type="catalytic activity">
    <reaction evidence="4 7">
        <text>uridine(38/39/40) in tRNA = pseudouridine(38/39/40) in tRNA</text>
        <dbReference type="Rhea" id="RHEA:22376"/>
        <dbReference type="Rhea" id="RHEA-COMP:10085"/>
        <dbReference type="Rhea" id="RHEA-COMP:10087"/>
        <dbReference type="ChEBI" id="CHEBI:65314"/>
        <dbReference type="ChEBI" id="CHEBI:65315"/>
        <dbReference type="EC" id="5.4.99.12"/>
    </reaction>
</comment>
<evidence type="ECO:0000313" key="9">
    <source>
        <dbReference type="EMBL" id="EIJ40962.1"/>
    </source>
</evidence>
<keyword evidence="10" id="KW-1185">Reference proteome</keyword>
<dbReference type="PIRSF" id="PIRSF001430">
    <property type="entry name" value="tRNA_psdUrid_synth"/>
    <property type="match status" value="1"/>
</dbReference>
<dbReference type="GO" id="GO:0160147">
    <property type="term" value="F:tRNA pseudouridine(38-40) synthase activity"/>
    <property type="evidence" value="ECO:0007669"/>
    <property type="project" value="UniProtKB-EC"/>
</dbReference>
<dbReference type="RefSeq" id="WP_002682467.1">
    <property type="nucleotide sequence ID" value="NZ_JH600070.1"/>
</dbReference>
<protein>
    <recommendedName>
        <fullName evidence="4">tRNA pseudouridine synthase A</fullName>
        <ecNumber evidence="4">5.4.99.12</ecNumber>
    </recommendedName>
    <alternativeName>
        <fullName evidence="4">tRNA pseudouridine(38-40) synthase</fullName>
    </alternativeName>
    <alternativeName>
        <fullName evidence="4">tRNA pseudouridylate synthase I</fullName>
    </alternativeName>
    <alternativeName>
        <fullName evidence="4">tRNA-uridine isomerase I</fullName>
    </alternativeName>
</protein>
<dbReference type="NCBIfam" id="TIGR00071">
    <property type="entry name" value="hisT_truA"/>
    <property type="match status" value="1"/>
</dbReference>
<feature type="binding site" evidence="4 6">
    <location>
        <position position="110"/>
    </location>
    <ligand>
        <name>substrate</name>
    </ligand>
</feature>
<dbReference type="CDD" id="cd02570">
    <property type="entry name" value="PseudoU_synth_EcTruA"/>
    <property type="match status" value="1"/>
</dbReference>
<dbReference type="SUPFAM" id="SSF55120">
    <property type="entry name" value="Pseudouridine synthase"/>
    <property type="match status" value="1"/>
</dbReference>
<comment type="caution">
    <text evidence="4">Lacks conserved residue(s) required for the propagation of feature annotation.</text>
</comment>
<sequence>MRIALGVEYNGAAFCGWQLQEAGVRTVQGCVEEALSKVANHPVVATCAGRTDKGVHALSQIIHIDVTAQRSMRSWVLGGNVNLPNDIGFLWAQEVDEQFHARFSARGRSYRYIILNRMVRPALLINKVAWDYRALDVERMQTAGNFLLGTHDFTSYRAVGCQAKQPVRTISRLSVTRQADYVIIEVSANAFLHHMVRNIAGVLMTIGCGEQAPEWAKAVLEARDRTAGGVTAPASGLYFQSVLYPEPYMFPQAVVPVL</sequence>
<dbReference type="EMBL" id="JH600070">
    <property type="protein sequence ID" value="EIJ40962.1"/>
    <property type="molecule type" value="Genomic_DNA"/>
</dbReference>
<accession>I3CBG9</accession>
<dbReference type="AlphaFoldDB" id="I3CBG9"/>
<feature type="domain" description="Pseudouridine synthase I TruA alpha/beta" evidence="8">
    <location>
        <begin position="8"/>
        <end position="103"/>
    </location>
</feature>
<keyword evidence="3 4" id="KW-0413">Isomerase</keyword>
<evidence type="ECO:0000256" key="3">
    <source>
        <dbReference type="ARBA" id="ARBA00023235"/>
    </source>
</evidence>
<evidence type="ECO:0000256" key="5">
    <source>
        <dbReference type="PIRSR" id="PIRSR001430-1"/>
    </source>
</evidence>
<dbReference type="InterPro" id="IPR020095">
    <property type="entry name" value="PsdUridine_synth_TruA_C"/>
</dbReference>
<comment type="similarity">
    <text evidence="1 4 7">Belongs to the tRNA pseudouridine synthase TruA family.</text>
</comment>
<dbReference type="GO" id="GO:0003723">
    <property type="term" value="F:RNA binding"/>
    <property type="evidence" value="ECO:0007669"/>
    <property type="project" value="InterPro"/>
</dbReference>
<dbReference type="GO" id="GO:0031119">
    <property type="term" value="P:tRNA pseudouridine synthesis"/>
    <property type="evidence" value="ECO:0007669"/>
    <property type="project" value="UniProtKB-UniRule"/>
</dbReference>
<dbReference type="FunFam" id="3.30.70.580:FF:000001">
    <property type="entry name" value="tRNA pseudouridine synthase A"/>
    <property type="match status" value="1"/>
</dbReference>
<dbReference type="Gene3D" id="3.30.70.660">
    <property type="entry name" value="Pseudouridine synthase I, catalytic domain, C-terminal subdomain"/>
    <property type="match status" value="1"/>
</dbReference>
<dbReference type="PANTHER" id="PTHR11142">
    <property type="entry name" value="PSEUDOURIDYLATE SYNTHASE"/>
    <property type="match status" value="1"/>
</dbReference>
<evidence type="ECO:0000256" key="6">
    <source>
        <dbReference type="PIRSR" id="PIRSR001430-2"/>
    </source>
</evidence>